<proteinExistence type="predicted"/>
<feature type="region of interest" description="Disordered" evidence="5">
    <location>
        <begin position="457"/>
        <end position="480"/>
    </location>
</feature>
<dbReference type="SMART" id="SM00487">
    <property type="entry name" value="DEXDc"/>
    <property type="match status" value="1"/>
</dbReference>
<dbReference type="Gene3D" id="1.20.120.1080">
    <property type="match status" value="1"/>
</dbReference>
<dbReference type="CDD" id="cd18791">
    <property type="entry name" value="SF2_C_RHA"/>
    <property type="match status" value="1"/>
</dbReference>
<keyword evidence="2" id="KW-0378">Hydrolase</keyword>
<dbReference type="PROSITE" id="PS51194">
    <property type="entry name" value="HELICASE_CTER"/>
    <property type="match status" value="1"/>
</dbReference>
<evidence type="ECO:0000256" key="3">
    <source>
        <dbReference type="ARBA" id="ARBA00022806"/>
    </source>
</evidence>
<dbReference type="GO" id="GO:0003723">
    <property type="term" value="F:RNA binding"/>
    <property type="evidence" value="ECO:0007669"/>
    <property type="project" value="TreeGrafter"/>
</dbReference>
<dbReference type="Proteomes" id="UP001190700">
    <property type="component" value="Unassembled WGS sequence"/>
</dbReference>
<accession>A0AAE0KSG2</accession>
<feature type="non-terminal residue" evidence="8">
    <location>
        <position position="621"/>
    </location>
</feature>
<evidence type="ECO:0000259" key="6">
    <source>
        <dbReference type="PROSITE" id="PS51192"/>
    </source>
</evidence>
<feature type="domain" description="Helicase ATP-binding" evidence="6">
    <location>
        <begin position="18"/>
        <end position="180"/>
    </location>
</feature>
<evidence type="ECO:0000313" key="9">
    <source>
        <dbReference type="Proteomes" id="UP001190700"/>
    </source>
</evidence>
<name>A0AAE0KSG2_9CHLO</name>
<dbReference type="Pfam" id="PF00271">
    <property type="entry name" value="Helicase_C"/>
    <property type="match status" value="1"/>
</dbReference>
<dbReference type="InterPro" id="IPR014001">
    <property type="entry name" value="Helicase_ATP-bd"/>
</dbReference>
<dbReference type="InterPro" id="IPR011545">
    <property type="entry name" value="DEAD/DEAH_box_helicase_dom"/>
</dbReference>
<evidence type="ECO:0008006" key="10">
    <source>
        <dbReference type="Google" id="ProtNLM"/>
    </source>
</evidence>
<evidence type="ECO:0000256" key="2">
    <source>
        <dbReference type="ARBA" id="ARBA00022801"/>
    </source>
</evidence>
<dbReference type="PANTHER" id="PTHR18934:SF221">
    <property type="entry name" value="ATP-DEPENDENT RNA HELICASE DHX34-RELATED"/>
    <property type="match status" value="1"/>
</dbReference>
<keyword evidence="1" id="KW-0547">Nucleotide-binding</keyword>
<reference evidence="8 9" key="1">
    <citation type="journal article" date="2015" name="Genome Biol. Evol.">
        <title>Comparative Genomics of a Bacterivorous Green Alga Reveals Evolutionary Causalities and Consequences of Phago-Mixotrophic Mode of Nutrition.</title>
        <authorList>
            <person name="Burns J.A."/>
            <person name="Paasch A."/>
            <person name="Narechania A."/>
            <person name="Kim E."/>
        </authorList>
    </citation>
    <scope>NUCLEOTIDE SEQUENCE [LARGE SCALE GENOMIC DNA]</scope>
    <source>
        <strain evidence="8 9">PLY_AMNH</strain>
    </source>
</reference>
<feature type="domain" description="Helicase C-terminal" evidence="7">
    <location>
        <begin position="240"/>
        <end position="404"/>
    </location>
</feature>
<dbReference type="GO" id="GO:0004386">
    <property type="term" value="F:helicase activity"/>
    <property type="evidence" value="ECO:0007669"/>
    <property type="project" value="UniProtKB-KW"/>
</dbReference>
<dbReference type="GO" id="GO:0016787">
    <property type="term" value="F:hydrolase activity"/>
    <property type="evidence" value="ECO:0007669"/>
    <property type="project" value="UniProtKB-KW"/>
</dbReference>
<dbReference type="Pfam" id="PF00270">
    <property type="entry name" value="DEAD"/>
    <property type="match status" value="1"/>
</dbReference>
<dbReference type="Gene3D" id="3.40.50.300">
    <property type="entry name" value="P-loop containing nucleotide triphosphate hydrolases"/>
    <property type="match status" value="2"/>
</dbReference>
<dbReference type="EMBL" id="LGRX02018981">
    <property type="protein sequence ID" value="KAK3259112.1"/>
    <property type="molecule type" value="Genomic_DNA"/>
</dbReference>
<keyword evidence="3" id="KW-0347">Helicase</keyword>
<evidence type="ECO:0000313" key="8">
    <source>
        <dbReference type="EMBL" id="KAK3259112.1"/>
    </source>
</evidence>
<dbReference type="PANTHER" id="PTHR18934">
    <property type="entry name" value="ATP-DEPENDENT RNA HELICASE"/>
    <property type="match status" value="1"/>
</dbReference>
<keyword evidence="9" id="KW-1185">Reference proteome</keyword>
<dbReference type="AlphaFoldDB" id="A0AAE0KSG2"/>
<dbReference type="PROSITE" id="PS51192">
    <property type="entry name" value="HELICASE_ATP_BIND_1"/>
    <property type="match status" value="1"/>
</dbReference>
<evidence type="ECO:0000256" key="1">
    <source>
        <dbReference type="ARBA" id="ARBA00022741"/>
    </source>
</evidence>
<evidence type="ECO:0000256" key="5">
    <source>
        <dbReference type="SAM" id="MobiDB-lite"/>
    </source>
</evidence>
<dbReference type="InterPro" id="IPR001650">
    <property type="entry name" value="Helicase_C-like"/>
</dbReference>
<feature type="compositionally biased region" description="Low complexity" evidence="5">
    <location>
        <begin position="457"/>
        <end position="475"/>
    </location>
</feature>
<protein>
    <recommendedName>
        <fullName evidence="10">RNA helicase</fullName>
    </recommendedName>
</protein>
<dbReference type="InterPro" id="IPR027417">
    <property type="entry name" value="P-loop_NTPase"/>
</dbReference>
<keyword evidence="4" id="KW-0067">ATP-binding</keyword>
<dbReference type="CDD" id="cd17917">
    <property type="entry name" value="DEXHc_RHA-like"/>
    <property type="match status" value="1"/>
</dbReference>
<organism evidence="8 9">
    <name type="scientific">Cymbomonas tetramitiformis</name>
    <dbReference type="NCBI Taxonomy" id="36881"/>
    <lineage>
        <taxon>Eukaryota</taxon>
        <taxon>Viridiplantae</taxon>
        <taxon>Chlorophyta</taxon>
        <taxon>Pyramimonadophyceae</taxon>
        <taxon>Pyramimonadales</taxon>
        <taxon>Pyramimonadaceae</taxon>
        <taxon>Cymbomonas</taxon>
    </lineage>
</organism>
<evidence type="ECO:0000256" key="4">
    <source>
        <dbReference type="ARBA" id="ARBA00022840"/>
    </source>
</evidence>
<comment type="caution">
    <text evidence="8">The sequence shown here is derived from an EMBL/GenBank/DDBJ whole genome shotgun (WGS) entry which is preliminary data.</text>
</comment>
<dbReference type="SMART" id="SM00490">
    <property type="entry name" value="HELICc"/>
    <property type="match status" value="1"/>
</dbReference>
<sequence length="621" mass="68739">MSSDTRSLPVNRLADEIVDRVQSNRVTLIIGTTGCGKSTQVPQIIYDTLGGPVLCVQPRRLAVVAAAKRVAYERNCEVGATVGYHVGQRYLGTSRTHLWFMTAGLLLEELRSSGHKALTKFRYIILDEVHERSVESDLIVTCVRQHMFRYPSITLILMSATVDRARYEIYFEEIDRMGCIAIPDLGASIDSTILRVQEHYLEDVLKELNSSSGHHRLPIEPNRNSQRHHGKKETHQLLSVFVQHLHHKDSDLEHAILIFLPTYRSLEQLFISLQNMQMNIVISVLHSHVDVDECFDSLEAADGRSQRRVFLATNIAESSVTIPGVAHVVDLCLTVQIFWDRELASNYSEVKWISKAQATQRKGRTGRTCSGAVYRLVPRQQFAQFQEHETPAVQLLSLRKQALMLLCSESPLMCSPDHIMSRCMDPPSPEVIEDAVTYLVEIEACTTSNGVGEAAACRSSGQRSARRAGSTTRSSPPAKPTMYGKMLASMPVSLEAAELVAQGGGAGILHESVVLAAMMAQPLPVRRMFADQAQTWDLVRSYLGGSTGGVAAGSGPPAKSTEAVVLMANLAAYEFWQKTFNDRVRLQAIQCCRQGSTEAPGGPGHVAIEKKEEAWCEQHHL</sequence>
<dbReference type="GO" id="GO:0005524">
    <property type="term" value="F:ATP binding"/>
    <property type="evidence" value="ECO:0007669"/>
    <property type="project" value="UniProtKB-KW"/>
</dbReference>
<evidence type="ECO:0000259" key="7">
    <source>
        <dbReference type="PROSITE" id="PS51194"/>
    </source>
</evidence>
<dbReference type="SUPFAM" id="SSF52540">
    <property type="entry name" value="P-loop containing nucleoside triphosphate hydrolases"/>
    <property type="match status" value="1"/>
</dbReference>
<gene>
    <name evidence="8" type="ORF">CYMTET_31878</name>
</gene>